<protein>
    <recommendedName>
        <fullName evidence="1">Aminoglycoside phosphotransferase domain-containing protein</fullName>
    </recommendedName>
</protein>
<accession>A0A917KGX1</accession>
<dbReference type="EMBL" id="BMOY01000053">
    <property type="protein sequence ID" value="GGJ13390.1"/>
    <property type="molecule type" value="Genomic_DNA"/>
</dbReference>
<proteinExistence type="predicted"/>
<name>A0A917KGX1_9BACL</name>
<dbReference type="Gene3D" id="3.90.1200.10">
    <property type="match status" value="1"/>
</dbReference>
<dbReference type="AlphaFoldDB" id="A0A917KGX1"/>
<evidence type="ECO:0000313" key="2">
    <source>
        <dbReference type="EMBL" id="GGJ13390.1"/>
    </source>
</evidence>
<reference evidence="2" key="1">
    <citation type="journal article" date="2014" name="Int. J. Syst. Evol. Microbiol.">
        <title>Complete genome sequence of Corynebacterium casei LMG S-19264T (=DSM 44701T), isolated from a smear-ripened cheese.</title>
        <authorList>
            <consortium name="US DOE Joint Genome Institute (JGI-PGF)"/>
            <person name="Walter F."/>
            <person name="Albersmeier A."/>
            <person name="Kalinowski J."/>
            <person name="Ruckert C."/>
        </authorList>
    </citation>
    <scope>NUCLEOTIDE SEQUENCE</scope>
    <source>
        <strain evidence="2">JCM 18487</strain>
    </source>
</reference>
<sequence>MDSVRPRSSLPAATAAWRLATEPAPADWLPILQRLGFPATAAVTRLAATRRAVVVRIRAGNQRCVVKVSQHRSDIEREAFLAKTVVPRLPVRTPRVVADGVILPWAYVAYADDALVPIGRNQVRLRQGLAMVAALHRTHLEVLGPAGNACTSHTPAMVQVMEDLQRTDWAKVADVLAAARTPRAAARRLKTAYQIAPLWEPRWTRDEPAVCHGDLHLGNFMWSLRDRRVYLIDWEYLHPDSPYFDLFQLLDATSPTTPLVRPMSHRAALAWYLRQRPEAARGRPGRWLAGYRRYAITHLLWILTRIADDWHKARFPAAAMVRQTHETVHGLFAHLRELPHPDRAMARGFASVP</sequence>
<dbReference type="RefSeq" id="WP_188883318.1">
    <property type="nucleotide sequence ID" value="NZ_BMOY01000053.1"/>
</dbReference>
<gene>
    <name evidence="2" type="ORF">GCM10010885_23340</name>
</gene>
<reference evidence="2" key="2">
    <citation type="submission" date="2020-09" db="EMBL/GenBank/DDBJ databases">
        <authorList>
            <person name="Sun Q."/>
            <person name="Ohkuma M."/>
        </authorList>
    </citation>
    <scope>NUCLEOTIDE SEQUENCE</scope>
    <source>
        <strain evidence="2">JCM 18487</strain>
    </source>
</reference>
<evidence type="ECO:0000259" key="1">
    <source>
        <dbReference type="Pfam" id="PF01636"/>
    </source>
</evidence>
<evidence type="ECO:0000313" key="3">
    <source>
        <dbReference type="Proteomes" id="UP000637695"/>
    </source>
</evidence>
<keyword evidence="3" id="KW-1185">Reference proteome</keyword>
<organism evidence="2 3">
    <name type="scientific">Alicyclobacillus cellulosilyticus</name>
    <dbReference type="NCBI Taxonomy" id="1003997"/>
    <lineage>
        <taxon>Bacteria</taxon>
        <taxon>Bacillati</taxon>
        <taxon>Bacillota</taxon>
        <taxon>Bacilli</taxon>
        <taxon>Bacillales</taxon>
        <taxon>Alicyclobacillaceae</taxon>
        <taxon>Alicyclobacillus</taxon>
    </lineage>
</organism>
<dbReference type="InterPro" id="IPR002575">
    <property type="entry name" value="Aminoglycoside_PTrfase"/>
</dbReference>
<dbReference type="SUPFAM" id="SSF56112">
    <property type="entry name" value="Protein kinase-like (PK-like)"/>
    <property type="match status" value="1"/>
</dbReference>
<dbReference type="Pfam" id="PF01636">
    <property type="entry name" value="APH"/>
    <property type="match status" value="1"/>
</dbReference>
<dbReference type="InterPro" id="IPR011009">
    <property type="entry name" value="Kinase-like_dom_sf"/>
</dbReference>
<comment type="caution">
    <text evidence="2">The sequence shown here is derived from an EMBL/GenBank/DDBJ whole genome shotgun (WGS) entry which is preliminary data.</text>
</comment>
<feature type="domain" description="Aminoglycoside phosphotransferase" evidence="1">
    <location>
        <begin position="46"/>
        <end position="271"/>
    </location>
</feature>
<dbReference type="Proteomes" id="UP000637695">
    <property type="component" value="Unassembled WGS sequence"/>
</dbReference>